<dbReference type="InterPro" id="IPR024422">
    <property type="entry name" value="Protein_unknown_function_OB"/>
</dbReference>
<dbReference type="EMBL" id="CP133721">
    <property type="protein sequence ID" value="WMW77229.1"/>
    <property type="molecule type" value="Genomic_DNA"/>
</dbReference>
<reference evidence="2" key="1">
    <citation type="submission" date="2023-09" db="EMBL/GenBank/DDBJ databases">
        <title>Flavobacterium sp. 20NA77.7 isolated from freshwater.</title>
        <authorList>
            <person name="Le V."/>
            <person name="Ko S.-R."/>
            <person name="Ahn C.-Y."/>
            <person name="Oh H.-M."/>
        </authorList>
    </citation>
    <scope>NUCLEOTIDE SEQUENCE</scope>
    <source>
        <strain evidence="2">20NA77.7</strain>
    </source>
</reference>
<keyword evidence="1" id="KW-0472">Membrane</keyword>
<accession>A0ABY9R987</accession>
<proteinExistence type="predicted"/>
<name>A0ABY9R987_9FLAO</name>
<feature type="transmembrane region" description="Helical" evidence="1">
    <location>
        <begin position="7"/>
        <end position="28"/>
    </location>
</feature>
<dbReference type="Pfam" id="PF12869">
    <property type="entry name" value="tRNA_anti-like"/>
    <property type="match status" value="1"/>
</dbReference>
<protein>
    <recommendedName>
        <fullName evidence="4">tRNA_anti-like</fullName>
    </recommendedName>
</protein>
<sequence>MTNKTKLIIVFIALSVVLGYFSFNYIMYGGARDIQKEESAYNVSSKAIIEEFSKNTNAATKKYIDKSIEIKGVITSVNDSLVSIDESVICKMKEISKSSSTVGKSVSVKGRIIGFDDLMEEIKLDECVIN</sequence>
<evidence type="ECO:0000256" key="1">
    <source>
        <dbReference type="SAM" id="Phobius"/>
    </source>
</evidence>
<evidence type="ECO:0000313" key="3">
    <source>
        <dbReference type="Proteomes" id="UP001180481"/>
    </source>
</evidence>
<organism evidence="2 3">
    <name type="scientific">Flavobacterium nakdongensis</name>
    <dbReference type="NCBI Taxonomy" id="3073563"/>
    <lineage>
        <taxon>Bacteria</taxon>
        <taxon>Pseudomonadati</taxon>
        <taxon>Bacteroidota</taxon>
        <taxon>Flavobacteriia</taxon>
        <taxon>Flavobacteriales</taxon>
        <taxon>Flavobacteriaceae</taxon>
        <taxon>Flavobacterium</taxon>
    </lineage>
</organism>
<keyword evidence="1" id="KW-1133">Transmembrane helix</keyword>
<keyword evidence="1" id="KW-0812">Transmembrane</keyword>
<dbReference type="Proteomes" id="UP001180481">
    <property type="component" value="Chromosome"/>
</dbReference>
<keyword evidence="3" id="KW-1185">Reference proteome</keyword>
<dbReference type="RefSeq" id="WP_309531610.1">
    <property type="nucleotide sequence ID" value="NZ_CP133721.1"/>
</dbReference>
<gene>
    <name evidence="2" type="ORF">RF683_06940</name>
</gene>
<evidence type="ECO:0008006" key="4">
    <source>
        <dbReference type="Google" id="ProtNLM"/>
    </source>
</evidence>
<evidence type="ECO:0000313" key="2">
    <source>
        <dbReference type="EMBL" id="WMW77229.1"/>
    </source>
</evidence>